<dbReference type="SUPFAM" id="SSF46689">
    <property type="entry name" value="Homeodomain-like"/>
    <property type="match status" value="1"/>
</dbReference>
<feature type="compositionally biased region" description="Low complexity" evidence="3">
    <location>
        <begin position="123"/>
        <end position="147"/>
    </location>
</feature>
<gene>
    <name evidence="5" type="ORF">BC938DRAFT_476227</name>
</gene>
<sequence>MATTFMPNLPPPTDHHQHPEAMTVTAAAAAAAPQPYPSASPATTIYSPPRKSSHSISALLNPEPPATTEPRSRYDTGADSPAYSDHRDSPPYDMDAQPTPGDLSNYTSVTGHTNRPSFRRFSEPSLPSSASANSAGPPSPDSKSSSPVAYEPTKHDPENPTTNEAEPQKENGVTTPAEAGSSTQQQQQEGTATGTTGAVVEAAAPKAKRKRITPEQLADLVALFEQTDTPSFEVREKLAKKLGMTNREIQMPIFA</sequence>
<dbReference type="Pfam" id="PF00046">
    <property type="entry name" value="Homeodomain"/>
    <property type="match status" value="1"/>
</dbReference>
<dbReference type="CDD" id="cd00086">
    <property type="entry name" value="homeodomain"/>
    <property type="match status" value="1"/>
</dbReference>
<dbReference type="EMBL" id="RBNJ01023023">
    <property type="protein sequence ID" value="RUS17513.1"/>
    <property type="molecule type" value="Genomic_DNA"/>
</dbReference>
<dbReference type="GO" id="GO:0005634">
    <property type="term" value="C:nucleus"/>
    <property type="evidence" value="ECO:0007669"/>
    <property type="project" value="UniProtKB-SubCell"/>
</dbReference>
<evidence type="ECO:0000256" key="3">
    <source>
        <dbReference type="SAM" id="MobiDB-lite"/>
    </source>
</evidence>
<evidence type="ECO:0000256" key="2">
    <source>
        <dbReference type="RuleBase" id="RU000682"/>
    </source>
</evidence>
<dbReference type="InterPro" id="IPR001356">
    <property type="entry name" value="HD"/>
</dbReference>
<name>A0A433PIW3_9FUNG</name>
<feature type="compositionally biased region" description="Polar residues" evidence="3">
    <location>
        <begin position="102"/>
        <end position="116"/>
    </location>
</feature>
<organism evidence="5 6">
    <name type="scientific">Jimgerdemannia flammicorona</name>
    <dbReference type="NCBI Taxonomy" id="994334"/>
    <lineage>
        <taxon>Eukaryota</taxon>
        <taxon>Fungi</taxon>
        <taxon>Fungi incertae sedis</taxon>
        <taxon>Mucoromycota</taxon>
        <taxon>Mucoromycotina</taxon>
        <taxon>Endogonomycetes</taxon>
        <taxon>Endogonales</taxon>
        <taxon>Endogonaceae</taxon>
        <taxon>Jimgerdemannia</taxon>
    </lineage>
</organism>
<dbReference type="Gene3D" id="1.10.10.60">
    <property type="entry name" value="Homeodomain-like"/>
    <property type="match status" value="1"/>
</dbReference>
<feature type="region of interest" description="Disordered" evidence="3">
    <location>
        <begin position="1"/>
        <end position="212"/>
    </location>
</feature>
<evidence type="ECO:0000313" key="6">
    <source>
        <dbReference type="Proteomes" id="UP000274822"/>
    </source>
</evidence>
<accession>A0A433PIW3</accession>
<keyword evidence="1 2" id="KW-0371">Homeobox</keyword>
<comment type="caution">
    <text evidence="5">The sequence shown here is derived from an EMBL/GenBank/DDBJ whole genome shotgun (WGS) entry which is preliminary data.</text>
</comment>
<feature type="compositionally biased region" description="Low complexity" evidence="3">
    <location>
        <begin position="21"/>
        <end position="44"/>
    </location>
</feature>
<evidence type="ECO:0000313" key="5">
    <source>
        <dbReference type="EMBL" id="RUS17513.1"/>
    </source>
</evidence>
<feature type="compositionally biased region" description="Low complexity" evidence="3">
    <location>
        <begin position="177"/>
        <end position="204"/>
    </location>
</feature>
<keyword evidence="1 2" id="KW-0539">Nucleus</keyword>
<comment type="subcellular location">
    <subcellularLocation>
        <location evidence="1 2">Nucleus</location>
    </subcellularLocation>
</comment>
<dbReference type="PROSITE" id="PS50071">
    <property type="entry name" value="HOMEOBOX_2"/>
    <property type="match status" value="1"/>
</dbReference>
<keyword evidence="6" id="KW-1185">Reference proteome</keyword>
<dbReference type="InterPro" id="IPR009057">
    <property type="entry name" value="Homeodomain-like_sf"/>
</dbReference>
<feature type="domain" description="Homeobox" evidence="4">
    <location>
        <begin position="203"/>
        <end position="251"/>
    </location>
</feature>
<reference evidence="5 6" key="1">
    <citation type="journal article" date="2018" name="New Phytol.">
        <title>Phylogenomics of Endogonaceae and evolution of mycorrhizas within Mucoromycota.</title>
        <authorList>
            <person name="Chang Y."/>
            <person name="Desiro A."/>
            <person name="Na H."/>
            <person name="Sandor L."/>
            <person name="Lipzen A."/>
            <person name="Clum A."/>
            <person name="Barry K."/>
            <person name="Grigoriev I.V."/>
            <person name="Martin F.M."/>
            <person name="Stajich J.E."/>
            <person name="Smith M.E."/>
            <person name="Bonito G."/>
            <person name="Spatafora J.W."/>
        </authorList>
    </citation>
    <scope>NUCLEOTIDE SEQUENCE [LARGE SCALE GENOMIC DNA]</scope>
    <source>
        <strain evidence="5 6">AD002</strain>
    </source>
</reference>
<feature type="DNA-binding region" description="Homeobox" evidence="1">
    <location>
        <begin position="205"/>
        <end position="252"/>
    </location>
</feature>
<evidence type="ECO:0000256" key="1">
    <source>
        <dbReference type="PROSITE-ProRule" id="PRU00108"/>
    </source>
</evidence>
<dbReference type="AlphaFoldDB" id="A0A433PIW3"/>
<proteinExistence type="predicted"/>
<evidence type="ECO:0000259" key="4">
    <source>
        <dbReference type="PROSITE" id="PS50071"/>
    </source>
</evidence>
<dbReference type="Proteomes" id="UP000274822">
    <property type="component" value="Unassembled WGS sequence"/>
</dbReference>
<dbReference type="GO" id="GO:0003677">
    <property type="term" value="F:DNA binding"/>
    <property type="evidence" value="ECO:0007669"/>
    <property type="project" value="UniProtKB-UniRule"/>
</dbReference>
<keyword evidence="1 2" id="KW-0238">DNA-binding</keyword>
<protein>
    <recommendedName>
        <fullName evidence="4">Homeobox domain-containing protein</fullName>
    </recommendedName>
</protein>